<evidence type="ECO:0000313" key="2">
    <source>
        <dbReference type="EMBL" id="KAF2195332.1"/>
    </source>
</evidence>
<feature type="compositionally biased region" description="Basic and acidic residues" evidence="1">
    <location>
        <begin position="256"/>
        <end position="270"/>
    </location>
</feature>
<dbReference type="OrthoDB" id="2530523at2759"/>
<feature type="compositionally biased region" description="Polar residues" evidence="1">
    <location>
        <begin position="383"/>
        <end position="394"/>
    </location>
</feature>
<feature type="compositionally biased region" description="Low complexity" evidence="1">
    <location>
        <begin position="347"/>
        <end position="358"/>
    </location>
</feature>
<feature type="compositionally biased region" description="Low complexity" evidence="1">
    <location>
        <begin position="113"/>
        <end position="128"/>
    </location>
</feature>
<protein>
    <submittedName>
        <fullName evidence="2">Uncharacterized protein</fullName>
    </submittedName>
</protein>
<feature type="compositionally biased region" description="Polar residues" evidence="1">
    <location>
        <begin position="21"/>
        <end position="31"/>
    </location>
</feature>
<proteinExistence type="predicted"/>
<dbReference type="AlphaFoldDB" id="A0A6A6EWE3"/>
<feature type="compositionally biased region" description="Polar residues" evidence="1">
    <location>
        <begin position="86"/>
        <end position="104"/>
    </location>
</feature>
<keyword evidence="3" id="KW-1185">Reference proteome</keyword>
<feature type="compositionally biased region" description="Polar residues" evidence="1">
    <location>
        <begin position="1"/>
        <end position="13"/>
    </location>
</feature>
<feature type="compositionally biased region" description="Polar residues" evidence="1">
    <location>
        <begin position="149"/>
        <end position="172"/>
    </location>
</feature>
<evidence type="ECO:0000313" key="3">
    <source>
        <dbReference type="Proteomes" id="UP000800200"/>
    </source>
</evidence>
<sequence length="394" mass="42506">MDYQTFNSQQHHLPSSLGGPFSTSLPGTSVSAAHYAQPTHSPQQQQQVYADPQARFQQSSPSSFPYSTNGQAGGFPLASSMGGGTVTSSNNAMMQPGNLSQHQLHSARAALHQQQQSPSPYSSAPFSQGLSSPAVSAAQKFGQYHKAASPSNSSNHISPYATPQAQQQSPHLTPSHHQQPQNQHSMAAPPTTQPMQTQTQTPVKAVPRSPVSPGAQAREKERMTVLLEINNVLLMEVVDLQTQGKAGHVGQAVPPVKEDGKPDTDKQQPAKEYVECMRRLQCNLAYLAQNAEKNHKPNQPIQPGPAIMTIPQSPPQLVELYIKLQGLYPGWKGQQKASPGPQRPNPMQQQQAMSAGMQNNTMQPPNSAGLPQNMQQNVQQPNSVAQNNLQQATS</sequence>
<evidence type="ECO:0000256" key="1">
    <source>
        <dbReference type="SAM" id="MobiDB-lite"/>
    </source>
</evidence>
<reference evidence="2" key="1">
    <citation type="journal article" date="2020" name="Stud. Mycol.">
        <title>101 Dothideomycetes genomes: a test case for predicting lifestyles and emergence of pathogens.</title>
        <authorList>
            <person name="Haridas S."/>
            <person name="Albert R."/>
            <person name="Binder M."/>
            <person name="Bloem J."/>
            <person name="Labutti K."/>
            <person name="Salamov A."/>
            <person name="Andreopoulos B."/>
            <person name="Baker S."/>
            <person name="Barry K."/>
            <person name="Bills G."/>
            <person name="Bluhm B."/>
            <person name="Cannon C."/>
            <person name="Castanera R."/>
            <person name="Culley D."/>
            <person name="Daum C."/>
            <person name="Ezra D."/>
            <person name="Gonzalez J."/>
            <person name="Henrissat B."/>
            <person name="Kuo A."/>
            <person name="Liang C."/>
            <person name="Lipzen A."/>
            <person name="Lutzoni F."/>
            <person name="Magnuson J."/>
            <person name="Mondo S."/>
            <person name="Nolan M."/>
            <person name="Ohm R."/>
            <person name="Pangilinan J."/>
            <person name="Park H.-J."/>
            <person name="Ramirez L."/>
            <person name="Alfaro M."/>
            <person name="Sun H."/>
            <person name="Tritt A."/>
            <person name="Yoshinaga Y."/>
            <person name="Zwiers L.-H."/>
            <person name="Turgeon B."/>
            <person name="Goodwin S."/>
            <person name="Spatafora J."/>
            <person name="Crous P."/>
            <person name="Grigoriev I."/>
        </authorList>
    </citation>
    <scope>NUCLEOTIDE SEQUENCE</scope>
    <source>
        <strain evidence="2">CBS 207.26</strain>
    </source>
</reference>
<organism evidence="2 3">
    <name type="scientific">Zopfia rhizophila CBS 207.26</name>
    <dbReference type="NCBI Taxonomy" id="1314779"/>
    <lineage>
        <taxon>Eukaryota</taxon>
        <taxon>Fungi</taxon>
        <taxon>Dikarya</taxon>
        <taxon>Ascomycota</taxon>
        <taxon>Pezizomycotina</taxon>
        <taxon>Dothideomycetes</taxon>
        <taxon>Dothideomycetes incertae sedis</taxon>
        <taxon>Zopfiaceae</taxon>
        <taxon>Zopfia</taxon>
    </lineage>
</organism>
<feature type="region of interest" description="Disordered" evidence="1">
    <location>
        <begin position="1"/>
        <end position="219"/>
    </location>
</feature>
<dbReference type="Proteomes" id="UP000800200">
    <property type="component" value="Unassembled WGS sequence"/>
</dbReference>
<feature type="compositionally biased region" description="Low complexity" evidence="1">
    <location>
        <begin position="175"/>
        <end position="202"/>
    </location>
</feature>
<feature type="region of interest" description="Disordered" evidence="1">
    <location>
        <begin position="332"/>
        <end position="394"/>
    </location>
</feature>
<accession>A0A6A6EWE3</accession>
<dbReference type="EMBL" id="ML994610">
    <property type="protein sequence ID" value="KAF2195332.1"/>
    <property type="molecule type" value="Genomic_DNA"/>
</dbReference>
<feature type="region of interest" description="Disordered" evidence="1">
    <location>
        <begin position="247"/>
        <end position="270"/>
    </location>
</feature>
<name>A0A6A6EWE3_9PEZI</name>
<feature type="compositionally biased region" description="Low complexity" evidence="1">
    <location>
        <begin position="56"/>
        <end position="65"/>
    </location>
</feature>
<feature type="compositionally biased region" description="Low complexity" evidence="1">
    <location>
        <begin position="371"/>
        <end position="382"/>
    </location>
</feature>
<feature type="compositionally biased region" description="Polar residues" evidence="1">
    <location>
        <begin position="359"/>
        <end position="370"/>
    </location>
</feature>
<gene>
    <name evidence="2" type="ORF">K469DRAFT_698908</name>
</gene>